<protein>
    <submittedName>
        <fullName evidence="1">Uncharacterized protein</fullName>
    </submittedName>
</protein>
<keyword evidence="2" id="KW-1185">Reference proteome</keyword>
<name>A0A7D8YY58_9HELO</name>
<gene>
    <name evidence="1" type="ORF">LCER1_G004119</name>
</gene>
<organism evidence="1 2">
    <name type="scientific">Lachnellula cervina</name>
    <dbReference type="NCBI Taxonomy" id="1316786"/>
    <lineage>
        <taxon>Eukaryota</taxon>
        <taxon>Fungi</taxon>
        <taxon>Dikarya</taxon>
        <taxon>Ascomycota</taxon>
        <taxon>Pezizomycotina</taxon>
        <taxon>Leotiomycetes</taxon>
        <taxon>Helotiales</taxon>
        <taxon>Lachnaceae</taxon>
        <taxon>Lachnellula</taxon>
    </lineage>
</organism>
<dbReference type="Proteomes" id="UP000481288">
    <property type="component" value="Unassembled WGS sequence"/>
</dbReference>
<dbReference type="EMBL" id="QGMG01000048">
    <property type="protein sequence ID" value="TVY58282.1"/>
    <property type="molecule type" value="Genomic_DNA"/>
</dbReference>
<dbReference type="OrthoDB" id="3945550at2759"/>
<evidence type="ECO:0000313" key="2">
    <source>
        <dbReference type="Proteomes" id="UP000481288"/>
    </source>
</evidence>
<dbReference type="AlphaFoldDB" id="A0A7D8YY58"/>
<proteinExistence type="predicted"/>
<evidence type="ECO:0000313" key="1">
    <source>
        <dbReference type="EMBL" id="TVY58282.1"/>
    </source>
</evidence>
<sequence>MDSVKLDLHSLPPETLQQIAGHLSSAHQPSLYAFGLASKTCHSATLPSTFHYVHLAISSREGLQRNVDALVKTLSRTESACHVRCLNIKGSFRLSDGPRIEGYKSGSRDTHSWFKETGVDEILVDEEPYSQAPHSVYDESVIAKSSEEDMAWAPVVGLMKNLPYLTKLVYRCLNQFPPSLLDALHNHHPQCKLYHLTFRMRTLLWGEPYPYEMALATSPCLYGVKVECCWRDSPGDDDFNQEAMLELVAGLAPNLKEVVVVNLTPENSWRYWPRPRSPWRGLPGFVSGRSIGSLTSLSLLGSIPSLPLLGDLRPPGLLQSWAMHTDFSCLRHLTLGGGYGCEGMGMTDEMMEWTTQNCSFPQLNTLRIRMKRDDYHVERPNYANNAIAFFGAFEPLDQLSVSGPLEPEILDAILYQHGQTLKRLELHPFEQGNHSDFNVVRRHIPMTFTKEHFLKIHAQCPALQELAIPVKRTKSDALEAEIYKIFGKMGRLKSLFLTLDCSDWRVTRDPDSIDEASFDAADRESSTGSEILKQGHIRQALMNCAVDETLARSIWDTICQNKAGQKLESLKLWTTGGGVWGNYLGSSAATVVNNLSRSWLIERVARDDKDIINVRELGRRAREARDQQAIYWLKRRAEHLGKEKDIILEPGDLAEEEEIVQVLRRVWPRKKGSKDWREDWSSLPLQV</sequence>
<comment type="caution">
    <text evidence="1">The sequence shown here is derived from an EMBL/GenBank/DDBJ whole genome shotgun (WGS) entry which is preliminary data.</text>
</comment>
<accession>A0A7D8YY58</accession>
<reference evidence="1 2" key="1">
    <citation type="submission" date="2018-05" db="EMBL/GenBank/DDBJ databases">
        <title>Whole genome sequencing for identification of molecular markers to develop diagnostic detection tools for the regulated plant pathogen Lachnellula willkommii.</title>
        <authorList>
            <person name="Giroux E."/>
            <person name="Bilodeau G."/>
        </authorList>
    </citation>
    <scope>NUCLEOTIDE SEQUENCE [LARGE SCALE GENOMIC DNA]</scope>
    <source>
        <strain evidence="1 2">CBS 625.97</strain>
    </source>
</reference>